<gene>
    <name evidence="9" type="ORF">CGZ90_15105</name>
</gene>
<evidence type="ECO:0000256" key="5">
    <source>
        <dbReference type="SAM" id="MobiDB-lite"/>
    </source>
</evidence>
<keyword evidence="4" id="KW-0186">Copper</keyword>
<dbReference type="GO" id="GO:0046688">
    <property type="term" value="P:response to copper ion"/>
    <property type="evidence" value="ECO:0007669"/>
    <property type="project" value="InterPro"/>
</dbReference>
<keyword evidence="6" id="KW-0472">Membrane</keyword>
<keyword evidence="10" id="KW-1185">Reference proteome</keyword>
<dbReference type="AlphaFoldDB" id="A0A235F6F1"/>
<dbReference type="InterPro" id="IPR032694">
    <property type="entry name" value="CopC/D"/>
</dbReference>
<feature type="chain" id="PRO_5012014365" description="CopC domain-containing protein" evidence="7">
    <location>
        <begin position="24"/>
        <end position="183"/>
    </location>
</feature>
<name>A0A235F6F1_9BACL</name>
<feature type="domain" description="CopC" evidence="8">
    <location>
        <begin position="24"/>
        <end position="116"/>
    </location>
</feature>
<keyword evidence="6" id="KW-0812">Transmembrane</keyword>
<evidence type="ECO:0000256" key="2">
    <source>
        <dbReference type="ARBA" id="ARBA00022723"/>
    </source>
</evidence>
<reference evidence="9 10" key="1">
    <citation type="submission" date="2017-07" db="EMBL/GenBank/DDBJ databases">
        <title>Fictibacillus sp. nov. GDSW-R2A3 Genome sequencing and assembly.</title>
        <authorList>
            <person name="Mayilraj S."/>
        </authorList>
    </citation>
    <scope>NUCLEOTIDE SEQUENCE [LARGE SCALE GENOMIC DNA]</scope>
    <source>
        <strain evidence="9 10">GDSW-R2A3</strain>
    </source>
</reference>
<dbReference type="PANTHER" id="PTHR34820">
    <property type="entry name" value="INNER MEMBRANE PROTEIN YEBZ"/>
    <property type="match status" value="1"/>
</dbReference>
<dbReference type="Gene3D" id="2.60.40.1220">
    <property type="match status" value="1"/>
</dbReference>
<dbReference type="Pfam" id="PF04234">
    <property type="entry name" value="CopC"/>
    <property type="match status" value="1"/>
</dbReference>
<evidence type="ECO:0000313" key="10">
    <source>
        <dbReference type="Proteomes" id="UP000215059"/>
    </source>
</evidence>
<organism evidence="9 10">
    <name type="scientific">Fictibacillus aquaticus</name>
    <dbReference type="NCBI Taxonomy" id="2021314"/>
    <lineage>
        <taxon>Bacteria</taxon>
        <taxon>Bacillati</taxon>
        <taxon>Bacillota</taxon>
        <taxon>Bacilli</taxon>
        <taxon>Bacillales</taxon>
        <taxon>Fictibacillaceae</taxon>
        <taxon>Fictibacillus</taxon>
    </lineage>
</organism>
<accession>A0A235F6F1</accession>
<dbReference type="InterPro" id="IPR007348">
    <property type="entry name" value="CopC_dom"/>
</dbReference>
<keyword evidence="2" id="KW-0479">Metal-binding</keyword>
<evidence type="ECO:0000256" key="4">
    <source>
        <dbReference type="ARBA" id="ARBA00023008"/>
    </source>
</evidence>
<dbReference type="InterPro" id="IPR014755">
    <property type="entry name" value="Cu-Rt/internalin_Ig-like"/>
</dbReference>
<dbReference type="EMBL" id="NOII01000010">
    <property type="protein sequence ID" value="OYD56881.1"/>
    <property type="molecule type" value="Genomic_DNA"/>
</dbReference>
<dbReference type="GO" id="GO:0005886">
    <property type="term" value="C:plasma membrane"/>
    <property type="evidence" value="ECO:0007669"/>
    <property type="project" value="TreeGrafter"/>
</dbReference>
<dbReference type="PANTHER" id="PTHR34820:SF4">
    <property type="entry name" value="INNER MEMBRANE PROTEIN YEBZ"/>
    <property type="match status" value="1"/>
</dbReference>
<feature type="region of interest" description="Disordered" evidence="5">
    <location>
        <begin position="123"/>
        <end position="149"/>
    </location>
</feature>
<feature type="transmembrane region" description="Helical" evidence="6">
    <location>
        <begin position="159"/>
        <end position="178"/>
    </location>
</feature>
<dbReference type="RefSeq" id="WP_094253370.1">
    <property type="nucleotide sequence ID" value="NZ_JBHLXL010000001.1"/>
</dbReference>
<evidence type="ECO:0000256" key="6">
    <source>
        <dbReference type="SAM" id="Phobius"/>
    </source>
</evidence>
<dbReference type="GO" id="GO:0006825">
    <property type="term" value="P:copper ion transport"/>
    <property type="evidence" value="ECO:0007669"/>
    <property type="project" value="InterPro"/>
</dbReference>
<proteinExistence type="predicted"/>
<dbReference type="SUPFAM" id="SSF81296">
    <property type="entry name" value="E set domains"/>
    <property type="match status" value="1"/>
</dbReference>
<dbReference type="Proteomes" id="UP000215059">
    <property type="component" value="Unassembled WGS sequence"/>
</dbReference>
<evidence type="ECO:0000256" key="3">
    <source>
        <dbReference type="ARBA" id="ARBA00022729"/>
    </source>
</evidence>
<evidence type="ECO:0000259" key="8">
    <source>
        <dbReference type="Pfam" id="PF04234"/>
    </source>
</evidence>
<dbReference type="GO" id="GO:0030313">
    <property type="term" value="C:cell envelope"/>
    <property type="evidence" value="ECO:0007669"/>
    <property type="project" value="UniProtKB-SubCell"/>
</dbReference>
<evidence type="ECO:0000256" key="7">
    <source>
        <dbReference type="SAM" id="SignalP"/>
    </source>
</evidence>
<evidence type="ECO:0000313" key="9">
    <source>
        <dbReference type="EMBL" id="OYD56881.1"/>
    </source>
</evidence>
<dbReference type="InterPro" id="IPR014756">
    <property type="entry name" value="Ig_E-set"/>
</dbReference>
<dbReference type="OrthoDB" id="2353937at2"/>
<comment type="caution">
    <text evidence="9">The sequence shown here is derived from an EMBL/GenBank/DDBJ whole genome shotgun (WGS) entry which is preliminary data.</text>
</comment>
<feature type="compositionally biased region" description="Basic and acidic residues" evidence="5">
    <location>
        <begin position="130"/>
        <end position="149"/>
    </location>
</feature>
<dbReference type="GO" id="GO:0042597">
    <property type="term" value="C:periplasmic space"/>
    <property type="evidence" value="ECO:0007669"/>
    <property type="project" value="InterPro"/>
</dbReference>
<sequence>MMKKWIAALFVLLLIVSPQKSFAHSGLVKSEPAEGSTVTDNNVKFLLTFNTEIENLSRIRVTDSNGKEVALMQMAAKGNELVSESENAMPNGTYNVYWKIIGEDSHVVQGSYKFTVKAEEQIEAKPPAAKNDDGVKKEEKTKNEVKTENKKNTPEFSSLLYILVGLAALAVVLGLIIGKRRKK</sequence>
<keyword evidence="3 7" id="KW-0732">Signal</keyword>
<evidence type="ECO:0000256" key="1">
    <source>
        <dbReference type="ARBA" id="ARBA00004196"/>
    </source>
</evidence>
<protein>
    <recommendedName>
        <fullName evidence="8">CopC domain-containing protein</fullName>
    </recommendedName>
</protein>
<dbReference type="NCBIfam" id="TIGR01167">
    <property type="entry name" value="LPXTG_anchor"/>
    <property type="match status" value="1"/>
</dbReference>
<keyword evidence="6" id="KW-1133">Transmembrane helix</keyword>
<comment type="subcellular location">
    <subcellularLocation>
        <location evidence="1">Cell envelope</location>
    </subcellularLocation>
</comment>
<feature type="signal peptide" evidence="7">
    <location>
        <begin position="1"/>
        <end position="23"/>
    </location>
</feature>
<dbReference type="GO" id="GO:0005507">
    <property type="term" value="F:copper ion binding"/>
    <property type="evidence" value="ECO:0007669"/>
    <property type="project" value="InterPro"/>
</dbReference>